<dbReference type="GO" id="GO:0046656">
    <property type="term" value="P:folic acid biosynthetic process"/>
    <property type="evidence" value="ECO:0007669"/>
    <property type="project" value="UniProtKB-KW"/>
</dbReference>
<comment type="pathway">
    <text evidence="3">Cofactor biosynthesis; tetrahydrofolate biosynthesis; 7,8-dihydrofolate from 2-amino-4-hydroxy-6-hydroxymethyl-7,8-dihydropteridine diphosphate and 4-aminobenzoate: step 1/2.</text>
</comment>
<reference evidence="11" key="1">
    <citation type="submission" date="2017-06" db="EMBL/GenBank/DDBJ databases">
        <authorList>
            <person name="Cremers G."/>
        </authorList>
    </citation>
    <scope>NUCLEOTIDE SEQUENCE [LARGE SCALE GENOMIC DNA]</scope>
</reference>
<evidence type="ECO:0000256" key="3">
    <source>
        <dbReference type="ARBA" id="ARBA00004763"/>
    </source>
</evidence>
<dbReference type="PROSITE" id="PS50972">
    <property type="entry name" value="PTERIN_BINDING"/>
    <property type="match status" value="1"/>
</dbReference>
<evidence type="ECO:0000256" key="4">
    <source>
        <dbReference type="ARBA" id="ARBA00012458"/>
    </source>
</evidence>
<keyword evidence="5 10" id="KW-0808">Transferase</keyword>
<keyword evidence="6" id="KW-0479">Metal-binding</keyword>
<dbReference type="EC" id="2.5.1.15" evidence="4"/>
<dbReference type="CDD" id="cd00739">
    <property type="entry name" value="DHPS"/>
    <property type="match status" value="1"/>
</dbReference>
<name>A0A284VIY5_9EURY</name>
<dbReference type="InterPro" id="IPR006390">
    <property type="entry name" value="DHP_synth_dom"/>
</dbReference>
<organism evidence="10 11">
    <name type="scientific">Candidatus Methanoperedens nitratireducens</name>
    <dbReference type="NCBI Taxonomy" id="1392998"/>
    <lineage>
        <taxon>Archaea</taxon>
        <taxon>Methanobacteriati</taxon>
        <taxon>Methanobacteriota</taxon>
        <taxon>Stenosarchaea group</taxon>
        <taxon>Methanomicrobia</taxon>
        <taxon>Methanosarcinales</taxon>
        <taxon>ANME-2 cluster</taxon>
        <taxon>Candidatus Methanoperedentaceae</taxon>
        <taxon>Candidatus Methanoperedens</taxon>
    </lineage>
</organism>
<comment type="cofactor">
    <cofactor evidence="2">
        <name>Mg(2+)</name>
        <dbReference type="ChEBI" id="CHEBI:18420"/>
    </cofactor>
</comment>
<dbReference type="NCBIfam" id="TIGR01496">
    <property type="entry name" value="DHPS"/>
    <property type="match status" value="1"/>
</dbReference>
<comment type="catalytic activity">
    <reaction evidence="1">
        <text>(7,8-dihydropterin-6-yl)methyl diphosphate + 4-aminobenzoate = 7,8-dihydropteroate + diphosphate</text>
        <dbReference type="Rhea" id="RHEA:19949"/>
        <dbReference type="ChEBI" id="CHEBI:17836"/>
        <dbReference type="ChEBI" id="CHEBI:17839"/>
        <dbReference type="ChEBI" id="CHEBI:33019"/>
        <dbReference type="ChEBI" id="CHEBI:72950"/>
        <dbReference type="EC" id="2.5.1.15"/>
    </reaction>
</comment>
<dbReference type="GO" id="GO:0046872">
    <property type="term" value="F:metal ion binding"/>
    <property type="evidence" value="ECO:0007669"/>
    <property type="project" value="UniProtKB-KW"/>
</dbReference>
<evidence type="ECO:0000256" key="2">
    <source>
        <dbReference type="ARBA" id="ARBA00001946"/>
    </source>
</evidence>
<dbReference type="Pfam" id="PF00809">
    <property type="entry name" value="Pterin_bind"/>
    <property type="match status" value="1"/>
</dbReference>
<gene>
    <name evidence="10" type="ORF">MNV_110029</name>
</gene>
<keyword evidence="11" id="KW-1185">Reference proteome</keyword>
<keyword evidence="7" id="KW-0460">Magnesium</keyword>
<evidence type="ECO:0000259" key="9">
    <source>
        <dbReference type="PROSITE" id="PS50972"/>
    </source>
</evidence>
<feature type="domain" description="Pterin-binding" evidence="9">
    <location>
        <begin position="17"/>
        <end position="264"/>
    </location>
</feature>
<evidence type="ECO:0000256" key="5">
    <source>
        <dbReference type="ARBA" id="ARBA00022679"/>
    </source>
</evidence>
<dbReference type="PANTHER" id="PTHR20941">
    <property type="entry name" value="FOLATE SYNTHESIS PROTEINS"/>
    <property type="match status" value="1"/>
</dbReference>
<dbReference type="GO" id="GO:0004156">
    <property type="term" value="F:dihydropteroate synthase activity"/>
    <property type="evidence" value="ECO:0007669"/>
    <property type="project" value="UniProtKB-EC"/>
</dbReference>
<proteinExistence type="predicted"/>
<dbReference type="Proteomes" id="UP000218615">
    <property type="component" value="Unassembled WGS sequence"/>
</dbReference>
<dbReference type="PANTHER" id="PTHR20941:SF1">
    <property type="entry name" value="FOLIC ACID SYNTHESIS PROTEIN FOL1"/>
    <property type="match status" value="1"/>
</dbReference>
<accession>A0A284VIY5</accession>
<dbReference type="PROSITE" id="PS00793">
    <property type="entry name" value="DHPS_2"/>
    <property type="match status" value="1"/>
</dbReference>
<dbReference type="EMBL" id="FZMP01000013">
    <property type="protein sequence ID" value="SNQ59213.1"/>
    <property type="molecule type" value="Genomic_DNA"/>
</dbReference>
<evidence type="ECO:0000256" key="6">
    <source>
        <dbReference type="ARBA" id="ARBA00022723"/>
    </source>
</evidence>
<evidence type="ECO:0000313" key="10">
    <source>
        <dbReference type="EMBL" id="SNQ59213.1"/>
    </source>
</evidence>
<evidence type="ECO:0000256" key="8">
    <source>
        <dbReference type="ARBA" id="ARBA00022909"/>
    </source>
</evidence>
<sequence length="406" mass="43994">MIEKTIAGLKVGDTQPVRIMGVVNLSKESFYKGSVVQADSVLNTARRMIEEGADLIDIGARSTWPLAQKISKEEERSRLIPALKFLQDINVPISVDTMFADIADEALGVGADIINDVSGFTADNGMVEVAKEHNCPVVLMASNRLPGDPVGMDAVIDSLGRIISQAEGKGINPDNIIIDPAIGKWTQEKLPIYDYETIDNVQRLRVFSKPILAAISRKSFIGETLNKPAAERLYGSLAATAIAVRNGAHIIRTHDVAPTVDAVRVAESARAKIPAVKSGELEAELLYIKNTDDSARAMSAIGVTGTGSQVMKNKTVLCNILLKNITTTEALIIKQEMLARGGDAALPREAVSHEAGKVNLIIIGTHLQVERLIKKIKHQVRGLPLIADMLAELINEKNDPVFRYSR</sequence>
<evidence type="ECO:0000313" key="11">
    <source>
        <dbReference type="Proteomes" id="UP000218615"/>
    </source>
</evidence>
<dbReference type="STRING" id="1392998.ANME2D_02034"/>
<dbReference type="AlphaFoldDB" id="A0A284VIY5"/>
<dbReference type="SUPFAM" id="SSF51717">
    <property type="entry name" value="Dihydropteroate synthetase-like"/>
    <property type="match status" value="1"/>
</dbReference>
<dbReference type="Gene3D" id="3.20.20.20">
    <property type="entry name" value="Dihydropteroate synthase-like"/>
    <property type="match status" value="1"/>
</dbReference>
<evidence type="ECO:0000256" key="1">
    <source>
        <dbReference type="ARBA" id="ARBA00000012"/>
    </source>
</evidence>
<keyword evidence="8" id="KW-0289">Folate biosynthesis</keyword>
<dbReference type="GO" id="GO:0046654">
    <property type="term" value="P:tetrahydrofolate biosynthetic process"/>
    <property type="evidence" value="ECO:0007669"/>
    <property type="project" value="TreeGrafter"/>
</dbReference>
<dbReference type="RefSeq" id="WP_256999893.1">
    <property type="nucleotide sequence ID" value="NZ_FZMP01000013.1"/>
</dbReference>
<evidence type="ECO:0000256" key="7">
    <source>
        <dbReference type="ARBA" id="ARBA00022842"/>
    </source>
</evidence>
<protein>
    <recommendedName>
        <fullName evidence="4">dihydropteroate synthase</fullName>
        <ecNumber evidence="4">2.5.1.15</ecNumber>
    </recommendedName>
</protein>
<dbReference type="InterPro" id="IPR045031">
    <property type="entry name" value="DHP_synth-like"/>
</dbReference>
<dbReference type="InterPro" id="IPR011005">
    <property type="entry name" value="Dihydropteroate_synth-like_sf"/>
</dbReference>
<dbReference type="InterPro" id="IPR000489">
    <property type="entry name" value="Pterin-binding_dom"/>
</dbReference>